<dbReference type="EMBL" id="ML994638">
    <property type="protein sequence ID" value="KAF2184341.1"/>
    <property type="molecule type" value="Genomic_DNA"/>
</dbReference>
<evidence type="ECO:0000313" key="1">
    <source>
        <dbReference type="EMBL" id="KAF2184341.1"/>
    </source>
</evidence>
<dbReference type="PANTHER" id="PTHR48182:SF3">
    <property type="entry name" value="DUF676 DOMAIN-CONTAINING PROTEIN"/>
    <property type="match status" value="1"/>
</dbReference>
<keyword evidence="2" id="KW-1185">Reference proteome</keyword>
<dbReference type="PANTHER" id="PTHR48182">
    <property type="entry name" value="PROTEIN SERAC1"/>
    <property type="match status" value="1"/>
</dbReference>
<gene>
    <name evidence="1" type="ORF">K469DRAFT_781732</name>
</gene>
<dbReference type="InterPro" id="IPR052374">
    <property type="entry name" value="SERAC1"/>
</dbReference>
<dbReference type="OrthoDB" id="427518at2759"/>
<name>A0A6A6DXB3_9PEZI</name>
<feature type="non-terminal residue" evidence="1">
    <location>
        <position position="1"/>
    </location>
</feature>
<organism evidence="1 2">
    <name type="scientific">Zopfia rhizophila CBS 207.26</name>
    <dbReference type="NCBI Taxonomy" id="1314779"/>
    <lineage>
        <taxon>Eukaryota</taxon>
        <taxon>Fungi</taxon>
        <taxon>Dikarya</taxon>
        <taxon>Ascomycota</taxon>
        <taxon>Pezizomycotina</taxon>
        <taxon>Dothideomycetes</taxon>
        <taxon>Dothideomycetes incertae sedis</taxon>
        <taxon>Zopfiaceae</taxon>
        <taxon>Zopfia</taxon>
    </lineage>
</organism>
<accession>A0A6A6DXB3</accession>
<protein>
    <submittedName>
        <fullName evidence="1">Uncharacterized protein</fullName>
    </submittedName>
</protein>
<proteinExistence type="predicted"/>
<evidence type="ECO:0000313" key="2">
    <source>
        <dbReference type="Proteomes" id="UP000800200"/>
    </source>
</evidence>
<reference evidence="1" key="1">
    <citation type="journal article" date="2020" name="Stud. Mycol.">
        <title>101 Dothideomycetes genomes: a test case for predicting lifestyles and emergence of pathogens.</title>
        <authorList>
            <person name="Haridas S."/>
            <person name="Albert R."/>
            <person name="Binder M."/>
            <person name="Bloem J."/>
            <person name="Labutti K."/>
            <person name="Salamov A."/>
            <person name="Andreopoulos B."/>
            <person name="Baker S."/>
            <person name="Barry K."/>
            <person name="Bills G."/>
            <person name="Bluhm B."/>
            <person name="Cannon C."/>
            <person name="Castanera R."/>
            <person name="Culley D."/>
            <person name="Daum C."/>
            <person name="Ezra D."/>
            <person name="Gonzalez J."/>
            <person name="Henrissat B."/>
            <person name="Kuo A."/>
            <person name="Liang C."/>
            <person name="Lipzen A."/>
            <person name="Lutzoni F."/>
            <person name="Magnuson J."/>
            <person name="Mondo S."/>
            <person name="Nolan M."/>
            <person name="Ohm R."/>
            <person name="Pangilinan J."/>
            <person name="Park H.-J."/>
            <person name="Ramirez L."/>
            <person name="Alfaro M."/>
            <person name="Sun H."/>
            <person name="Tritt A."/>
            <person name="Yoshinaga Y."/>
            <person name="Zwiers L.-H."/>
            <person name="Turgeon B."/>
            <person name="Goodwin S."/>
            <person name="Spatafora J."/>
            <person name="Crous P."/>
            <person name="Grigoriev I."/>
        </authorList>
    </citation>
    <scope>NUCLEOTIDE SEQUENCE</scope>
    <source>
        <strain evidence="1">CBS 207.26</strain>
    </source>
</reference>
<sequence length="159" mass="17948">LRDANMLARKVSNARISVFQYERQGFGRGAIDQRLELLYHFRRSRGVSWTSVSLLLPLPVGSFGLWSECKMPIIFHCHCLGGIVIERALITAWLRQNDFRNVFPWVAGCVFLGTPFHVTKMQSKAMVLAEAAEKVWFGRGLWFIAATGAGFRHFTSDAG</sequence>
<dbReference type="AlphaFoldDB" id="A0A6A6DXB3"/>
<dbReference type="Proteomes" id="UP000800200">
    <property type="component" value="Unassembled WGS sequence"/>
</dbReference>